<name>A0A9J6P9L7_9PROT</name>
<evidence type="ECO:0000259" key="8">
    <source>
        <dbReference type="Pfam" id="PF13525"/>
    </source>
</evidence>
<feature type="signal peptide" evidence="7">
    <location>
        <begin position="1"/>
        <end position="24"/>
    </location>
</feature>
<dbReference type="GO" id="GO:0051205">
    <property type="term" value="P:protein insertion into membrane"/>
    <property type="evidence" value="ECO:0007669"/>
    <property type="project" value="UniProtKB-UniRule"/>
</dbReference>
<dbReference type="NCBIfam" id="TIGR03302">
    <property type="entry name" value="OM_YfiO"/>
    <property type="match status" value="1"/>
</dbReference>
<dbReference type="PANTHER" id="PTHR37423">
    <property type="entry name" value="SOLUBLE LYTIC MUREIN TRANSGLYCOSYLASE-RELATED"/>
    <property type="match status" value="1"/>
</dbReference>
<evidence type="ECO:0000313" key="10">
    <source>
        <dbReference type="Proteomes" id="UP001055804"/>
    </source>
</evidence>
<dbReference type="Pfam" id="PF13525">
    <property type="entry name" value="YfiO"/>
    <property type="match status" value="1"/>
</dbReference>
<evidence type="ECO:0000256" key="5">
    <source>
        <dbReference type="ARBA" id="ARBA00023288"/>
    </source>
</evidence>
<comment type="subunit">
    <text evidence="6">Part of the Bam complex.</text>
</comment>
<dbReference type="AlphaFoldDB" id="A0A9J6P9L7"/>
<dbReference type="CDD" id="cd15830">
    <property type="entry name" value="BamD"/>
    <property type="match status" value="1"/>
</dbReference>
<keyword evidence="2 6" id="KW-0472">Membrane</keyword>
<keyword evidence="5 6" id="KW-0449">Lipoprotein</keyword>
<dbReference type="PANTHER" id="PTHR37423:SF1">
    <property type="entry name" value="OUTER MEMBRANE PROTEIN ASSEMBLY FACTOR BAMD"/>
    <property type="match status" value="1"/>
</dbReference>
<dbReference type="HAMAP" id="MF_00922">
    <property type="entry name" value="OM_assembly_BamD"/>
    <property type="match status" value="1"/>
</dbReference>
<sequence length="277" mass="31502">MSMLQRLSRLTIAILLLAGLSACASGEPEDVPYVERPVEDLYNSAMNALNEGDNEIAVQLFDEVERQHPYSVWARRAILMGAFASYRENDYTAAIAGAERYLELYPGSDDAAYAHYLVAQSYYEQISDVHRDQGFTQLALRNLREVVQRYPDSDYARDAKVKIDLTLDHLAGKEMAVGRYYLEQRKYIGAINRFRKVVEDYQTTSHVPEALHRLVESYLAMGLKSEAQTAAAVLGYNYPGSPWYADSYYVLEGKDLRPEVDEGSWLSRLMRSLRNAI</sequence>
<evidence type="ECO:0000256" key="3">
    <source>
        <dbReference type="ARBA" id="ARBA00023139"/>
    </source>
</evidence>
<dbReference type="Proteomes" id="UP001055804">
    <property type="component" value="Unassembled WGS sequence"/>
</dbReference>
<dbReference type="SUPFAM" id="SSF48452">
    <property type="entry name" value="TPR-like"/>
    <property type="match status" value="1"/>
</dbReference>
<proteinExistence type="inferred from homology"/>
<dbReference type="GO" id="GO:1990063">
    <property type="term" value="C:Bam protein complex"/>
    <property type="evidence" value="ECO:0007669"/>
    <property type="project" value="TreeGrafter"/>
</dbReference>
<dbReference type="PROSITE" id="PS51257">
    <property type="entry name" value="PROKAR_LIPOPROTEIN"/>
    <property type="match status" value="1"/>
</dbReference>
<comment type="subcellular location">
    <subcellularLocation>
        <location evidence="6">Cell outer membrane</location>
        <topology evidence="6">Lipid-anchor</topology>
    </subcellularLocation>
</comment>
<dbReference type="InterPro" id="IPR017689">
    <property type="entry name" value="BamD"/>
</dbReference>
<dbReference type="RefSeq" id="WP_331283226.1">
    <property type="nucleotide sequence ID" value="NZ_JAMZFT010000001.1"/>
</dbReference>
<keyword evidence="4 6" id="KW-0998">Cell outer membrane</keyword>
<feature type="domain" description="Outer membrane lipoprotein BamD-like" evidence="8">
    <location>
        <begin position="37"/>
        <end position="231"/>
    </location>
</feature>
<reference evidence="9" key="1">
    <citation type="submission" date="2022-06" db="EMBL/GenBank/DDBJ databases">
        <title>Isolation and Genomics of Futiania mangrovii gen. nov., sp. nov., a Rare and Metabolically-versatile member in the Class Alphaproteobacteria.</title>
        <authorList>
            <person name="Liu L."/>
            <person name="Huang W.-C."/>
            <person name="Pan J."/>
            <person name="Li J."/>
            <person name="Huang Y."/>
            <person name="Du H."/>
            <person name="Liu Y."/>
            <person name="Li M."/>
        </authorList>
    </citation>
    <scope>NUCLEOTIDE SEQUENCE</scope>
    <source>
        <strain evidence="9">FT118</strain>
    </source>
</reference>
<keyword evidence="1 6" id="KW-0732">Signal</keyword>
<evidence type="ECO:0000256" key="1">
    <source>
        <dbReference type="ARBA" id="ARBA00022729"/>
    </source>
</evidence>
<dbReference type="InterPro" id="IPR011990">
    <property type="entry name" value="TPR-like_helical_dom_sf"/>
</dbReference>
<gene>
    <name evidence="6" type="primary">bamD</name>
    <name evidence="9" type="ORF">NJQ99_00905</name>
</gene>
<dbReference type="GO" id="GO:0043165">
    <property type="term" value="P:Gram-negative-bacterium-type cell outer membrane assembly"/>
    <property type="evidence" value="ECO:0007669"/>
    <property type="project" value="UniProtKB-UniRule"/>
</dbReference>
<accession>A0A9J6P9L7</accession>
<keyword evidence="3 6" id="KW-0564">Palmitate</keyword>
<dbReference type="InterPro" id="IPR039565">
    <property type="entry name" value="BamD-like"/>
</dbReference>
<evidence type="ECO:0000313" key="9">
    <source>
        <dbReference type="EMBL" id="MCP1334961.1"/>
    </source>
</evidence>
<dbReference type="EMBL" id="JAMZFT010000001">
    <property type="protein sequence ID" value="MCP1334961.1"/>
    <property type="molecule type" value="Genomic_DNA"/>
</dbReference>
<evidence type="ECO:0000256" key="6">
    <source>
        <dbReference type="HAMAP-Rule" id="MF_00922"/>
    </source>
</evidence>
<dbReference type="Gene3D" id="1.25.40.10">
    <property type="entry name" value="Tetratricopeptide repeat domain"/>
    <property type="match status" value="1"/>
</dbReference>
<comment type="caution">
    <text evidence="9">The sequence shown here is derived from an EMBL/GenBank/DDBJ whole genome shotgun (WGS) entry which is preliminary data.</text>
</comment>
<keyword evidence="10" id="KW-1185">Reference proteome</keyword>
<evidence type="ECO:0000256" key="7">
    <source>
        <dbReference type="SAM" id="SignalP"/>
    </source>
</evidence>
<organism evidence="9 10">
    <name type="scientific">Futiania mangrovi</name>
    <dbReference type="NCBI Taxonomy" id="2959716"/>
    <lineage>
        <taxon>Bacteria</taxon>
        <taxon>Pseudomonadati</taxon>
        <taxon>Pseudomonadota</taxon>
        <taxon>Alphaproteobacteria</taxon>
        <taxon>Futianiales</taxon>
        <taxon>Futianiaceae</taxon>
        <taxon>Futiania</taxon>
    </lineage>
</organism>
<evidence type="ECO:0000256" key="4">
    <source>
        <dbReference type="ARBA" id="ARBA00023237"/>
    </source>
</evidence>
<protein>
    <recommendedName>
        <fullName evidence="6">Outer membrane protein assembly factor BamD</fullName>
    </recommendedName>
</protein>
<comment type="similarity">
    <text evidence="6">Belongs to the BamD family.</text>
</comment>
<feature type="chain" id="PRO_5039938113" description="Outer membrane protein assembly factor BamD" evidence="7">
    <location>
        <begin position="25"/>
        <end position="277"/>
    </location>
</feature>
<comment type="function">
    <text evidence="6">Part of the outer membrane protein assembly complex, which is involved in assembly and insertion of beta-barrel proteins into the outer membrane.</text>
</comment>
<evidence type="ECO:0000256" key="2">
    <source>
        <dbReference type="ARBA" id="ARBA00023136"/>
    </source>
</evidence>